<dbReference type="PANTHER" id="PTHR43649:SF34">
    <property type="entry name" value="ABC TRANSPORTER PERIPLASMIC-BINDING PROTEIN YCJN-RELATED"/>
    <property type="match status" value="1"/>
</dbReference>
<dbReference type="PROSITE" id="PS51318">
    <property type="entry name" value="TAT"/>
    <property type="match status" value="1"/>
</dbReference>
<keyword evidence="3" id="KW-0813">Transport</keyword>
<proteinExistence type="inferred from homology"/>
<dbReference type="RefSeq" id="WP_211949488.1">
    <property type="nucleotide sequence ID" value="NZ_CAJPUY010000018.1"/>
</dbReference>
<dbReference type="Gene3D" id="3.40.190.10">
    <property type="entry name" value="Periplasmic binding protein-like II"/>
    <property type="match status" value="1"/>
</dbReference>
<gene>
    <name evidence="5" type="ORF">LMG31506_04594</name>
</gene>
<keyword evidence="6" id="KW-1185">Reference proteome</keyword>
<evidence type="ECO:0000256" key="2">
    <source>
        <dbReference type="ARBA" id="ARBA00008520"/>
    </source>
</evidence>
<dbReference type="PANTHER" id="PTHR43649">
    <property type="entry name" value="ARABINOSE-BINDING PROTEIN-RELATED"/>
    <property type="match status" value="1"/>
</dbReference>
<dbReference type="InterPro" id="IPR006311">
    <property type="entry name" value="TAT_signal"/>
</dbReference>
<protein>
    <recommendedName>
        <fullName evidence="7">Extracellular solute-binding protein</fullName>
    </recommendedName>
</protein>
<sequence length="469" mass="52168">MKNEASLATTRYLRRPVSTSARTRTLASPARRRVLHAAAAAALAAELGTLASPRPVHAAGKRTLKILQWNHFVPGYDAWFDGTYVKEWGQRHDTEVIVDHVGIPALATRAAAEVSAQKGHDLFMFLSPPPVYEEQVIDHREIYEECQRKHGKPVELAVRSTLNPKTRKYFAFSDSFVPDPVNYRKDLWDEAGMAAPDSWEDVLAAGRKIKQSKGVPVGIGLSAELDTAMAMRTILFAYGGSEQDERGNVVLNSRHTLEAVKFVRALYRDTMTPEVLAWDPSSNNRAMLAGKIALCLNAISITREGENKSLPVTPDIWLTQALRGPAQRICLEHVMDCYVIWKFAENIAGAKQFLVDYIDNFRKGFLASEFYNFPCFASTVPDLKALINDDAKAKPRDKYRVLGTLMEQATNVGYPGHANAAIDEIFNTWVLNTMFARAATGDASPEDAIRDAEAACKRIFAKWRARGLV</sequence>
<name>A0A916N6A6_9BURK</name>
<reference evidence="5" key="1">
    <citation type="submission" date="2021-03" db="EMBL/GenBank/DDBJ databases">
        <authorList>
            <person name="Peeters C."/>
        </authorList>
    </citation>
    <scope>NUCLEOTIDE SEQUENCE</scope>
    <source>
        <strain evidence="5">LMG 31506</strain>
    </source>
</reference>
<comment type="similarity">
    <text evidence="2">Belongs to the bacterial solute-binding protein 1 family.</text>
</comment>
<dbReference type="EMBL" id="CAJPUY010000018">
    <property type="protein sequence ID" value="CAG2152350.1"/>
    <property type="molecule type" value="Genomic_DNA"/>
</dbReference>
<accession>A0A916N6A6</accession>
<dbReference type="SUPFAM" id="SSF53850">
    <property type="entry name" value="Periplasmic binding protein-like II"/>
    <property type="match status" value="1"/>
</dbReference>
<evidence type="ECO:0000313" key="5">
    <source>
        <dbReference type="EMBL" id="CAG2152350.1"/>
    </source>
</evidence>
<organism evidence="5 6">
    <name type="scientific">Cupriavidus yeoncheonensis</name>
    <dbReference type="NCBI Taxonomy" id="1462994"/>
    <lineage>
        <taxon>Bacteria</taxon>
        <taxon>Pseudomonadati</taxon>
        <taxon>Pseudomonadota</taxon>
        <taxon>Betaproteobacteria</taxon>
        <taxon>Burkholderiales</taxon>
        <taxon>Burkholderiaceae</taxon>
        <taxon>Cupriavidus</taxon>
    </lineage>
</organism>
<evidence type="ECO:0000256" key="4">
    <source>
        <dbReference type="ARBA" id="ARBA00022729"/>
    </source>
</evidence>
<keyword evidence="4" id="KW-0732">Signal</keyword>
<evidence type="ECO:0000256" key="3">
    <source>
        <dbReference type="ARBA" id="ARBA00022448"/>
    </source>
</evidence>
<dbReference type="Proteomes" id="UP000672934">
    <property type="component" value="Unassembled WGS sequence"/>
</dbReference>
<dbReference type="GO" id="GO:0042597">
    <property type="term" value="C:periplasmic space"/>
    <property type="evidence" value="ECO:0007669"/>
    <property type="project" value="UniProtKB-SubCell"/>
</dbReference>
<evidence type="ECO:0000313" key="6">
    <source>
        <dbReference type="Proteomes" id="UP000672934"/>
    </source>
</evidence>
<dbReference type="InterPro" id="IPR050490">
    <property type="entry name" value="Bact_solute-bd_prot1"/>
</dbReference>
<evidence type="ECO:0008006" key="7">
    <source>
        <dbReference type="Google" id="ProtNLM"/>
    </source>
</evidence>
<dbReference type="AlphaFoldDB" id="A0A916N6A6"/>
<dbReference type="Pfam" id="PF01547">
    <property type="entry name" value="SBP_bac_1"/>
    <property type="match status" value="1"/>
</dbReference>
<comment type="subcellular location">
    <subcellularLocation>
        <location evidence="1">Periplasm</location>
    </subcellularLocation>
</comment>
<comment type="caution">
    <text evidence="5">The sequence shown here is derived from an EMBL/GenBank/DDBJ whole genome shotgun (WGS) entry which is preliminary data.</text>
</comment>
<evidence type="ECO:0000256" key="1">
    <source>
        <dbReference type="ARBA" id="ARBA00004418"/>
    </source>
</evidence>
<dbReference type="InterPro" id="IPR006059">
    <property type="entry name" value="SBP"/>
</dbReference>